<feature type="domain" description="Fatty acid desaturase" evidence="2">
    <location>
        <begin position="84"/>
        <end position="360"/>
    </location>
</feature>
<sequence length="385" mass="45212">MRIFTFLKKETFCFTNISTMDQTQIKFSRVDSAKFFRTLNKRVNSYFKDNQIKRTGNWKLHLKTVVMFSIYLTPYFLLLTLNFPTWAQLLLTIVMGIGMAGIGMNVMHDANHGSYSSKKWINKIMGSSIYILAGNVYNWQVQHNVLHHTYTNIHGHDEDLEAGRVLRFSKHAKWHKLHKFQHYYSIFLYGLLTFNWAITTDFKQTRNYLKRKLSFGKFPKPSVQWSILVITKIIYFSIWLVIPILFFDIAWWKILIGFFIMHYVAGLILSVIFQLAHVVEEANMPLPDESGNMKNTWAIHQLFTTVNFGTTNKVMNWFTGGLNHQVEHHIFPNISHVHYTKISKIVRETALEFNLPYNEYKTTRKALIAHFKHLKEMGMNPALTA</sequence>
<feature type="transmembrane region" description="Helical" evidence="1">
    <location>
        <begin position="183"/>
        <end position="202"/>
    </location>
</feature>
<dbReference type="CDD" id="cd03506">
    <property type="entry name" value="Delta6-FADS-like"/>
    <property type="match status" value="1"/>
</dbReference>
<dbReference type="PIRSF" id="PIRSF015921">
    <property type="entry name" value="FA_sphinglp_des"/>
    <property type="match status" value="1"/>
</dbReference>
<dbReference type="PANTHER" id="PTHR19353">
    <property type="entry name" value="FATTY ACID DESATURASE 2"/>
    <property type="match status" value="1"/>
</dbReference>
<dbReference type="Pfam" id="PF00487">
    <property type="entry name" value="FA_desaturase"/>
    <property type="match status" value="1"/>
</dbReference>
<dbReference type="EMBL" id="BKCG01000004">
    <property type="protein sequence ID" value="GER59853.1"/>
    <property type="molecule type" value="Genomic_DNA"/>
</dbReference>
<dbReference type="GO" id="GO:0008610">
    <property type="term" value="P:lipid biosynthetic process"/>
    <property type="evidence" value="ECO:0007669"/>
    <property type="project" value="UniProtKB-ARBA"/>
</dbReference>
<feature type="transmembrane region" description="Helical" evidence="1">
    <location>
        <begin position="86"/>
        <end position="108"/>
    </location>
</feature>
<dbReference type="GO" id="GO:0016717">
    <property type="term" value="F:oxidoreductase activity, acting on paired donors, with oxidation of a pair of donors resulting in the reduction of molecular oxygen to two molecules of water"/>
    <property type="evidence" value="ECO:0007669"/>
    <property type="project" value="TreeGrafter"/>
</dbReference>
<dbReference type="Proteomes" id="UP000326509">
    <property type="component" value="Unassembled WGS sequence"/>
</dbReference>
<dbReference type="InterPro" id="IPR005804">
    <property type="entry name" value="FA_desaturase_dom"/>
</dbReference>
<keyword evidence="1" id="KW-0812">Transmembrane</keyword>
<evidence type="ECO:0000313" key="3">
    <source>
        <dbReference type="EMBL" id="GER59853.1"/>
    </source>
</evidence>
<evidence type="ECO:0000313" key="4">
    <source>
        <dbReference type="Proteomes" id="UP000326509"/>
    </source>
</evidence>
<accession>A0A5J4J1Y9</accession>
<keyword evidence="1" id="KW-0472">Membrane</keyword>
<feature type="transmembrane region" description="Helical" evidence="1">
    <location>
        <begin position="252"/>
        <end position="276"/>
    </location>
</feature>
<gene>
    <name evidence="3" type="ORF">ULMA_19610</name>
</gene>
<dbReference type="AlphaFoldDB" id="A0A5J4J1Y9"/>
<protein>
    <submittedName>
        <fullName evidence="3">Fatty acid desaturase</fullName>
    </submittedName>
</protein>
<evidence type="ECO:0000259" key="2">
    <source>
        <dbReference type="Pfam" id="PF00487"/>
    </source>
</evidence>
<organism evidence="3 4">
    <name type="scientific">Patiriisocius marinus</name>
    <dbReference type="NCBI Taxonomy" id="1397112"/>
    <lineage>
        <taxon>Bacteria</taxon>
        <taxon>Pseudomonadati</taxon>
        <taxon>Bacteroidota</taxon>
        <taxon>Flavobacteriia</taxon>
        <taxon>Flavobacteriales</taxon>
        <taxon>Flavobacteriaceae</taxon>
        <taxon>Patiriisocius</taxon>
    </lineage>
</organism>
<proteinExistence type="predicted"/>
<reference evidence="3 4" key="1">
    <citation type="submission" date="2019-08" db="EMBL/GenBank/DDBJ databases">
        <title>Draft genome sequence of Ulvibacter marinus type strain NBRC 109484.</title>
        <authorList>
            <person name="Kawano K."/>
            <person name="Ushijima N."/>
            <person name="Kihara M."/>
            <person name="Itoh H."/>
        </authorList>
    </citation>
    <scope>NUCLEOTIDE SEQUENCE [LARGE SCALE GENOMIC DNA]</scope>
    <source>
        <strain evidence="3 4">NBRC 109484</strain>
    </source>
</reference>
<dbReference type="GO" id="GO:0016020">
    <property type="term" value="C:membrane"/>
    <property type="evidence" value="ECO:0007669"/>
    <property type="project" value="TreeGrafter"/>
</dbReference>
<keyword evidence="1" id="KW-1133">Transmembrane helix</keyword>
<dbReference type="PANTHER" id="PTHR19353:SF19">
    <property type="entry name" value="DELTA(5) FATTY ACID DESATURASE C-RELATED"/>
    <property type="match status" value="1"/>
</dbReference>
<dbReference type="InterPro" id="IPR012171">
    <property type="entry name" value="Fatty_acid_desaturase"/>
</dbReference>
<name>A0A5J4J1Y9_9FLAO</name>
<feature type="transmembrane region" description="Helical" evidence="1">
    <location>
        <begin position="60"/>
        <end position="80"/>
    </location>
</feature>
<comment type="caution">
    <text evidence="3">The sequence shown here is derived from an EMBL/GenBank/DDBJ whole genome shotgun (WGS) entry which is preliminary data.</text>
</comment>
<keyword evidence="4" id="KW-1185">Reference proteome</keyword>
<feature type="transmembrane region" description="Helical" evidence="1">
    <location>
        <begin position="223"/>
        <end position="246"/>
    </location>
</feature>
<evidence type="ECO:0000256" key="1">
    <source>
        <dbReference type="SAM" id="Phobius"/>
    </source>
</evidence>